<proteinExistence type="predicted"/>
<sequence>MTENLKPKAECEGNREKCGTEGCPLFGTLGRVSRDGKRRIKGCNDPVARGKRNRAKGDSKARKARKTLGIGGANTRHEELWGGYIRVEVKAGAQIQPIATRFMSAEAQSEQHRPIGDPRPFALIAMPDGMSDGLVVMRLKCFAQLTGEVLNGEGESADSG</sequence>
<evidence type="ECO:0000313" key="2">
    <source>
        <dbReference type="EMBL" id="CAB4147562.1"/>
    </source>
</evidence>
<name>A0A6J5MMJ5_9CAUD</name>
<organism evidence="2">
    <name type="scientific">uncultured Caudovirales phage</name>
    <dbReference type="NCBI Taxonomy" id="2100421"/>
    <lineage>
        <taxon>Viruses</taxon>
        <taxon>Duplodnaviria</taxon>
        <taxon>Heunggongvirae</taxon>
        <taxon>Uroviricota</taxon>
        <taxon>Caudoviricetes</taxon>
        <taxon>Peduoviridae</taxon>
        <taxon>Maltschvirus</taxon>
        <taxon>Maltschvirus maltsch</taxon>
    </lineage>
</organism>
<accession>A0A6J5MMJ5</accession>
<evidence type="ECO:0000256" key="1">
    <source>
        <dbReference type="SAM" id="MobiDB-lite"/>
    </source>
</evidence>
<gene>
    <name evidence="2" type="ORF">UFOVP519_34</name>
</gene>
<feature type="region of interest" description="Disordered" evidence="1">
    <location>
        <begin position="37"/>
        <end position="64"/>
    </location>
</feature>
<reference evidence="2" key="1">
    <citation type="submission" date="2020-04" db="EMBL/GenBank/DDBJ databases">
        <authorList>
            <person name="Chiriac C."/>
            <person name="Salcher M."/>
            <person name="Ghai R."/>
            <person name="Kavagutti S V."/>
        </authorList>
    </citation>
    <scope>NUCLEOTIDE SEQUENCE</scope>
</reference>
<dbReference type="EMBL" id="LR796492">
    <property type="protein sequence ID" value="CAB4147562.1"/>
    <property type="molecule type" value="Genomic_DNA"/>
</dbReference>
<protein>
    <submittedName>
        <fullName evidence="2">Uncharacterized protein</fullName>
    </submittedName>
</protein>